<feature type="domain" description="NOL9 C-terminal" evidence="11">
    <location>
        <begin position="593"/>
        <end position="696"/>
    </location>
</feature>
<keyword evidence="4" id="KW-0808">Transferase</keyword>
<dbReference type="InterPro" id="IPR027417">
    <property type="entry name" value="P-loop_NTPase"/>
</dbReference>
<evidence type="ECO:0000259" key="10">
    <source>
        <dbReference type="Pfam" id="PF16575"/>
    </source>
</evidence>
<evidence type="ECO:0000256" key="5">
    <source>
        <dbReference type="ARBA" id="ARBA00022741"/>
    </source>
</evidence>
<keyword evidence="3" id="KW-0698">rRNA processing</keyword>
<dbReference type="GO" id="GO:0051731">
    <property type="term" value="F:polynucleotide 5'-hydroxyl-kinase activity"/>
    <property type="evidence" value="ECO:0007669"/>
    <property type="project" value="InterPro"/>
</dbReference>
<evidence type="ECO:0000256" key="1">
    <source>
        <dbReference type="ARBA" id="ARBA00004604"/>
    </source>
</evidence>
<dbReference type="GO" id="GO:0000448">
    <property type="term" value="P:cleavage in ITS2 between 5.8S rRNA and LSU-rRNA of tricistronic rRNA transcript (SSU-rRNA, 5.8S rRNA, LSU-rRNA)"/>
    <property type="evidence" value="ECO:0007669"/>
    <property type="project" value="TreeGrafter"/>
</dbReference>
<sequence length="742" mass="81290">MRPTSGKRPAKRRHRKSMFVKRLTPKLRRTLRIRPKGTASRKPKVCPRSDPWTVTPAGSFGDSTKTGTARLRRHLGFVAASSWLYERREFERVVDEFEKEESASDVSERDSLFDGALSRRRPSDEPRRRGKGREDARGAGPWGEEGGSVAGSEEEVSESASDDGESGSNEELSEHGSFLVDSTVASGAESCDEETSQASDSAYKVFLLSKCQLLAVLKPPVALCLVGRAHLTVLQGALTVDGHLATPSRSSLLVEAGFLSAPAHLHPIRPHSDSSSLQLRRALSRLGASEAWGSLRAHLGPGSAVVLLERAGERWPACQLGAQGLLPRLKGPYLGLGFKLRADRHRQPWRLPLTTLARRLSRACASPGGEVPRVVVCGRQNSGKSTVLRTLVNSLLNMCPEVVYLDCDPGQSEFTPAAALSLTRVTEPLLGPPFTHVHTPEKMYFLGHVSPASQPDAYSAAVSKLLEHCRQHFPNTPLVVNTMGWVAGIGLSLLVDVIRRTSPTDLIQLRPGSADAEDLPPLDPHGVERACGWLTARGDGTGPRVFSCHQLPGGTWRARSQAKLKRDAMMLAYLGRNILNNDTVTPFWLWSTVPYRVPWCSLAIHDCDGVVRKQDLLHVVAGSVVALCVVPREVLLETNKSDYPKFVEGTGPYECLGYGLVRAVDPAEKVFYIFSPEPRERLSQVNALVTGDIHLPDAVLFSQAQMFRQKMLPYVEKNLVSSGEEQQEDVLEARVGDEFDCE</sequence>
<dbReference type="InterPro" id="IPR045116">
    <property type="entry name" value="Clp1/Grc3"/>
</dbReference>
<feature type="compositionally biased region" description="Basic and acidic residues" evidence="9">
    <location>
        <begin position="97"/>
        <end position="112"/>
    </location>
</feature>
<evidence type="ECO:0000259" key="11">
    <source>
        <dbReference type="Pfam" id="PF25467"/>
    </source>
</evidence>
<dbReference type="InterPro" id="IPR057570">
    <property type="entry name" value="NOL9_C"/>
</dbReference>
<feature type="compositionally biased region" description="Gly residues" evidence="9">
    <location>
        <begin position="140"/>
        <end position="149"/>
    </location>
</feature>
<protein>
    <submittedName>
        <fullName evidence="12">Putative 5'-hydroxyl-kinase nol9</fullName>
    </submittedName>
</protein>
<evidence type="ECO:0000256" key="7">
    <source>
        <dbReference type="ARBA" id="ARBA00022840"/>
    </source>
</evidence>
<proteinExistence type="inferred from homology"/>
<evidence type="ECO:0000313" key="12">
    <source>
        <dbReference type="EMBL" id="MXV00551.1"/>
    </source>
</evidence>
<feature type="region of interest" description="Disordered" evidence="9">
    <location>
        <begin position="97"/>
        <end position="175"/>
    </location>
</feature>
<dbReference type="Pfam" id="PF25467">
    <property type="entry name" value="NOL9_C"/>
    <property type="match status" value="1"/>
</dbReference>
<keyword evidence="5" id="KW-0547">Nucleotide-binding</keyword>
<feature type="compositionally biased region" description="Acidic residues" evidence="9">
    <location>
        <begin position="152"/>
        <end position="165"/>
    </location>
</feature>
<evidence type="ECO:0000256" key="9">
    <source>
        <dbReference type="SAM" id="MobiDB-lite"/>
    </source>
</evidence>
<feature type="domain" description="Clp1 P-loop" evidence="10">
    <location>
        <begin position="378"/>
        <end position="517"/>
    </location>
</feature>
<dbReference type="Pfam" id="PF16575">
    <property type="entry name" value="CLP1_P"/>
    <property type="match status" value="1"/>
</dbReference>
<dbReference type="EMBL" id="GIFC01018467">
    <property type="protein sequence ID" value="MXV00551.1"/>
    <property type="molecule type" value="Transcribed_RNA"/>
</dbReference>
<dbReference type="GO" id="GO:0005524">
    <property type="term" value="F:ATP binding"/>
    <property type="evidence" value="ECO:0007669"/>
    <property type="project" value="UniProtKB-KW"/>
</dbReference>
<dbReference type="FunFam" id="3.40.50.300:FF:003212">
    <property type="entry name" value="Putative cleavage/polyadenylation factor ia subunit clp1p"/>
    <property type="match status" value="1"/>
</dbReference>
<comment type="subcellular location">
    <subcellularLocation>
        <location evidence="1">Nucleus</location>
        <location evidence="1">Nucleolus</location>
    </subcellularLocation>
</comment>
<keyword evidence="7" id="KW-0067">ATP-binding</keyword>
<accession>A0A6B0VDQ8</accession>
<evidence type="ECO:0000256" key="8">
    <source>
        <dbReference type="ARBA" id="ARBA00023242"/>
    </source>
</evidence>
<dbReference type="InterPro" id="IPR032319">
    <property type="entry name" value="CLP1_P"/>
</dbReference>
<keyword evidence="8" id="KW-0539">Nucleus</keyword>
<organism evidence="12">
    <name type="scientific">Ixodes ricinus</name>
    <name type="common">Common tick</name>
    <name type="synonym">Acarus ricinus</name>
    <dbReference type="NCBI Taxonomy" id="34613"/>
    <lineage>
        <taxon>Eukaryota</taxon>
        <taxon>Metazoa</taxon>
        <taxon>Ecdysozoa</taxon>
        <taxon>Arthropoda</taxon>
        <taxon>Chelicerata</taxon>
        <taxon>Arachnida</taxon>
        <taxon>Acari</taxon>
        <taxon>Parasitiformes</taxon>
        <taxon>Ixodida</taxon>
        <taxon>Ixodoidea</taxon>
        <taxon>Ixodidae</taxon>
        <taxon>Ixodinae</taxon>
        <taxon>Ixodes</taxon>
    </lineage>
</organism>
<dbReference type="PANTHER" id="PTHR12755">
    <property type="entry name" value="CLEAVAGE/POLYADENYLATION FACTOR IA SUBUNIT CLP1P"/>
    <property type="match status" value="1"/>
</dbReference>
<name>A0A6B0VDQ8_IXORI</name>
<dbReference type="Gene3D" id="3.40.50.300">
    <property type="entry name" value="P-loop containing nucleotide triphosphate hydrolases"/>
    <property type="match status" value="1"/>
</dbReference>
<feature type="compositionally biased region" description="Basic and acidic residues" evidence="9">
    <location>
        <begin position="121"/>
        <end position="137"/>
    </location>
</feature>
<evidence type="ECO:0000256" key="6">
    <source>
        <dbReference type="ARBA" id="ARBA00022777"/>
    </source>
</evidence>
<dbReference type="GO" id="GO:0005730">
    <property type="term" value="C:nucleolus"/>
    <property type="evidence" value="ECO:0007669"/>
    <property type="project" value="UniProtKB-SubCell"/>
</dbReference>
<evidence type="ECO:0000256" key="4">
    <source>
        <dbReference type="ARBA" id="ARBA00022679"/>
    </source>
</evidence>
<dbReference type="PANTHER" id="PTHR12755:SF3">
    <property type="entry name" value="POLYNUCLEOTIDE 5'-HYDROXYL-KINASE NOL9"/>
    <property type="match status" value="1"/>
</dbReference>
<comment type="similarity">
    <text evidence="2">Belongs to the Clp1 family. NOL9/GRC3 subfamily.</text>
</comment>
<reference evidence="12" key="1">
    <citation type="submission" date="2019-12" db="EMBL/GenBank/DDBJ databases">
        <title>An insight into the sialome of adult female Ixodes ricinus ticks feeding for 6 days.</title>
        <authorList>
            <person name="Perner J."/>
            <person name="Ribeiro J.M.C."/>
        </authorList>
    </citation>
    <scope>NUCLEOTIDE SEQUENCE</scope>
    <source>
        <strain evidence="12">Semi-engorged</strain>
        <tissue evidence="12">Salivary glands</tissue>
    </source>
</reference>
<evidence type="ECO:0000256" key="2">
    <source>
        <dbReference type="ARBA" id="ARBA00011003"/>
    </source>
</evidence>
<evidence type="ECO:0000256" key="3">
    <source>
        <dbReference type="ARBA" id="ARBA00022552"/>
    </source>
</evidence>
<dbReference type="AlphaFoldDB" id="A0A6B0VDQ8"/>
<dbReference type="SUPFAM" id="SSF52540">
    <property type="entry name" value="P-loop containing nucleoside triphosphate hydrolases"/>
    <property type="match status" value="1"/>
</dbReference>
<keyword evidence="6 12" id="KW-0418">Kinase</keyword>